<feature type="domain" description="Flagellar assembly protein FliH/Type III secretion system HrpE" evidence="11">
    <location>
        <begin position="132"/>
        <end position="246"/>
    </location>
</feature>
<evidence type="ECO:0000256" key="1">
    <source>
        <dbReference type="ARBA" id="ARBA00003041"/>
    </source>
</evidence>
<evidence type="ECO:0000256" key="6">
    <source>
        <dbReference type="ARBA" id="ARBA00022490"/>
    </source>
</evidence>
<organism evidence="12 13">
    <name type="scientific">Reinekea marinisedimentorum</name>
    <dbReference type="NCBI Taxonomy" id="230495"/>
    <lineage>
        <taxon>Bacteria</taxon>
        <taxon>Pseudomonadati</taxon>
        <taxon>Pseudomonadota</taxon>
        <taxon>Gammaproteobacteria</taxon>
        <taxon>Oceanospirillales</taxon>
        <taxon>Saccharospirillaceae</taxon>
        <taxon>Reinekea</taxon>
    </lineage>
</organism>
<keyword evidence="6" id="KW-0963">Cytoplasm</keyword>
<accession>A0A4R3I8H1</accession>
<dbReference type="OrthoDB" id="6196089at2"/>
<dbReference type="PANTHER" id="PTHR34982:SF1">
    <property type="entry name" value="FLAGELLAR ASSEMBLY PROTEIN FLIH"/>
    <property type="match status" value="1"/>
</dbReference>
<evidence type="ECO:0000256" key="4">
    <source>
        <dbReference type="ARBA" id="ARBA00016507"/>
    </source>
</evidence>
<keyword evidence="13" id="KW-1185">Reference proteome</keyword>
<comment type="caution">
    <text evidence="12">The sequence shown here is derived from an EMBL/GenBank/DDBJ whole genome shotgun (WGS) entry which is preliminary data.</text>
</comment>
<name>A0A4R3I8H1_9GAMM</name>
<evidence type="ECO:0000256" key="3">
    <source>
        <dbReference type="ARBA" id="ARBA00006602"/>
    </source>
</evidence>
<keyword evidence="5" id="KW-0813">Transport</keyword>
<protein>
    <recommendedName>
        <fullName evidence="4">Flagellar assembly protein FliH</fullName>
    </recommendedName>
</protein>
<dbReference type="PANTHER" id="PTHR34982">
    <property type="entry name" value="YOP PROTEINS TRANSLOCATION PROTEIN L"/>
    <property type="match status" value="1"/>
</dbReference>
<evidence type="ECO:0000313" key="12">
    <source>
        <dbReference type="EMBL" id="TCS42414.1"/>
    </source>
</evidence>
<dbReference type="GO" id="GO:0003774">
    <property type="term" value="F:cytoskeletal motor activity"/>
    <property type="evidence" value="ECO:0007669"/>
    <property type="project" value="InterPro"/>
</dbReference>
<dbReference type="InterPro" id="IPR000563">
    <property type="entry name" value="Flag_FliH"/>
</dbReference>
<keyword evidence="8" id="KW-0653">Protein transport</keyword>
<evidence type="ECO:0000256" key="8">
    <source>
        <dbReference type="ARBA" id="ARBA00022927"/>
    </source>
</evidence>
<dbReference type="AlphaFoldDB" id="A0A4R3I8H1"/>
<keyword evidence="7" id="KW-1005">Bacterial flagellum biogenesis</keyword>
<evidence type="ECO:0000256" key="10">
    <source>
        <dbReference type="SAM" id="MobiDB-lite"/>
    </source>
</evidence>
<comment type="function">
    <text evidence="1">Needed for flagellar regrowth and assembly.</text>
</comment>
<evidence type="ECO:0000256" key="2">
    <source>
        <dbReference type="ARBA" id="ARBA00004496"/>
    </source>
</evidence>
<comment type="similarity">
    <text evidence="3">Belongs to the FliH family.</text>
</comment>
<dbReference type="InterPro" id="IPR018035">
    <property type="entry name" value="Flagellar_FliH/T3SS_HrpE"/>
</dbReference>
<dbReference type="RefSeq" id="WP_132700338.1">
    <property type="nucleotide sequence ID" value="NZ_SLZR01000003.1"/>
</dbReference>
<dbReference type="GO" id="GO:0044781">
    <property type="term" value="P:bacterial-type flagellum organization"/>
    <property type="evidence" value="ECO:0007669"/>
    <property type="project" value="UniProtKB-KW"/>
</dbReference>
<proteinExistence type="inferred from homology"/>
<reference evidence="12 13" key="1">
    <citation type="submission" date="2019-03" db="EMBL/GenBank/DDBJ databases">
        <title>Genomic Encyclopedia of Archaeal and Bacterial Type Strains, Phase II (KMG-II): from individual species to whole genera.</title>
        <authorList>
            <person name="Goeker M."/>
        </authorList>
    </citation>
    <scope>NUCLEOTIDE SEQUENCE [LARGE SCALE GENOMIC DNA]</scope>
    <source>
        <strain evidence="12 13">DSM 15388</strain>
    </source>
</reference>
<keyword evidence="9" id="KW-1006">Bacterial flagellum protein export</keyword>
<evidence type="ECO:0000313" key="13">
    <source>
        <dbReference type="Proteomes" id="UP000295793"/>
    </source>
</evidence>
<dbReference type="GO" id="GO:0015031">
    <property type="term" value="P:protein transport"/>
    <property type="evidence" value="ECO:0007669"/>
    <property type="project" value="UniProtKB-KW"/>
</dbReference>
<gene>
    <name evidence="12" type="ORF">BCF53_10375</name>
</gene>
<sequence length="352" mass="38397">MSSSSKPVLRQHVAKPKAESVSLPRWDKAGNLVTPATKQPKPVKVDDVESNAIKPPTVAELEAIREQAYNEGFEQGFEQGMAQGARKGEQDGHAKGLAAGEEEGRKLGQQQAYDDALKMEQAESQKKFDLFDSLTLAMTHQLAAEEQELKEAMMALSIRIARQVLQEELHTNPEHIQTIVHAAIQALPNPDEKLSVQVNSQDAELIKAIAESHWRVEVNDAISAGGCQVKSGYSYIDYTLEHRFDNAVTHLVNNPEHPMPEQIKQPLSSEPLLNKPESKAVEAEAMSEPEPAGEDQSTAEEQAEAPIESTADADTELADAPAVEAKPVLDAAEDSPENQPLTKEVASDDTNH</sequence>
<dbReference type="GO" id="GO:0071973">
    <property type="term" value="P:bacterial-type flagellum-dependent cell motility"/>
    <property type="evidence" value="ECO:0007669"/>
    <property type="project" value="InterPro"/>
</dbReference>
<evidence type="ECO:0000256" key="5">
    <source>
        <dbReference type="ARBA" id="ARBA00022448"/>
    </source>
</evidence>
<dbReference type="PRINTS" id="PR01003">
    <property type="entry name" value="FLGFLIH"/>
</dbReference>
<dbReference type="EMBL" id="SLZR01000003">
    <property type="protein sequence ID" value="TCS42414.1"/>
    <property type="molecule type" value="Genomic_DNA"/>
</dbReference>
<feature type="region of interest" description="Disordered" evidence="10">
    <location>
        <begin position="1"/>
        <end position="51"/>
    </location>
</feature>
<dbReference type="Pfam" id="PF02108">
    <property type="entry name" value="FliH"/>
    <property type="match status" value="1"/>
</dbReference>
<evidence type="ECO:0000256" key="9">
    <source>
        <dbReference type="ARBA" id="ARBA00023225"/>
    </source>
</evidence>
<evidence type="ECO:0000259" key="11">
    <source>
        <dbReference type="Pfam" id="PF02108"/>
    </source>
</evidence>
<comment type="subcellular location">
    <subcellularLocation>
        <location evidence="2">Cytoplasm</location>
    </subcellularLocation>
</comment>
<dbReference type="GO" id="GO:0005829">
    <property type="term" value="C:cytosol"/>
    <property type="evidence" value="ECO:0007669"/>
    <property type="project" value="TreeGrafter"/>
</dbReference>
<evidence type="ECO:0000256" key="7">
    <source>
        <dbReference type="ARBA" id="ARBA00022795"/>
    </source>
</evidence>
<feature type="compositionally biased region" description="Acidic residues" evidence="10">
    <location>
        <begin position="285"/>
        <end position="303"/>
    </location>
</feature>
<dbReference type="InterPro" id="IPR051472">
    <property type="entry name" value="T3SS_Stator/FliH"/>
</dbReference>
<keyword evidence="12" id="KW-0966">Cell projection</keyword>
<dbReference type="GO" id="GO:0009288">
    <property type="term" value="C:bacterial-type flagellum"/>
    <property type="evidence" value="ECO:0007669"/>
    <property type="project" value="InterPro"/>
</dbReference>
<feature type="region of interest" description="Disordered" evidence="10">
    <location>
        <begin position="253"/>
        <end position="352"/>
    </location>
</feature>
<dbReference type="Proteomes" id="UP000295793">
    <property type="component" value="Unassembled WGS sequence"/>
</dbReference>
<dbReference type="SUPFAM" id="SSF160527">
    <property type="entry name" value="V-type ATPase subunit E-like"/>
    <property type="match status" value="1"/>
</dbReference>
<keyword evidence="12" id="KW-0282">Flagellum</keyword>
<keyword evidence="12" id="KW-0969">Cilium</keyword>